<dbReference type="Pfam" id="PF07970">
    <property type="entry name" value="COPIIcoated_ERV"/>
    <property type="match status" value="1"/>
</dbReference>
<dbReference type="Proteomes" id="UP000631114">
    <property type="component" value="Unassembled WGS sequence"/>
</dbReference>
<feature type="region of interest" description="Disordered" evidence="1">
    <location>
        <begin position="288"/>
        <end position="309"/>
    </location>
</feature>
<dbReference type="PANTHER" id="PTHR10984:SF56">
    <property type="entry name" value="ENDOPLASMIC RETICULUM-GOLGI INTERMEDIATE COMPARTMENT PROTEIN 3-LIKE"/>
    <property type="match status" value="1"/>
</dbReference>
<feature type="compositionally biased region" description="Basic and acidic residues" evidence="1">
    <location>
        <begin position="297"/>
        <end position="309"/>
    </location>
</feature>
<reference evidence="3 4" key="1">
    <citation type="submission" date="2020-10" db="EMBL/GenBank/DDBJ databases">
        <title>The Coptis chinensis genome and diversification of protoberbering-type alkaloids.</title>
        <authorList>
            <person name="Wang B."/>
            <person name="Shu S."/>
            <person name="Song C."/>
            <person name="Liu Y."/>
        </authorList>
    </citation>
    <scope>NUCLEOTIDE SEQUENCE [LARGE SCALE GENOMIC DNA]</scope>
    <source>
        <strain evidence="3">HL-2020</strain>
        <tissue evidence="3">Leaf</tissue>
    </source>
</reference>
<evidence type="ECO:0000259" key="2">
    <source>
        <dbReference type="Pfam" id="PF07970"/>
    </source>
</evidence>
<dbReference type="PANTHER" id="PTHR10984">
    <property type="entry name" value="ENDOPLASMIC RETICULUM-GOLGI INTERMEDIATE COMPARTMENT PROTEIN"/>
    <property type="match status" value="1"/>
</dbReference>
<sequence>GKLVYQTTKKRASGPKCPVTGKRIQGLESSLGFNDLHKSLSALCLYSRMSRPIQKEWMNELDRFGDVYKQGNFYKMMRSLLGRDCTRVKLLVDTLKLLLRNKGEVVLRMKAVVASKQYGQEDILCPLIANVVPTIYTDIRHRKINSNQFSVTEHFRSQEVYTQSIHGVFFFYDFSPIKIVCNRSCCICQSSPVGSLTTCARLCHKVTFNEETMPLLHFLTNVCAIVGGSCKNRNLYICFIYQLYANYQLFSSCQHYSVCSLSCNRFELDKEHPDRNKLHKEHIGVSLSKSSIVPRQESTRSKNTENSRS</sequence>
<dbReference type="InterPro" id="IPR045888">
    <property type="entry name" value="Erv"/>
</dbReference>
<dbReference type="GO" id="GO:0005783">
    <property type="term" value="C:endoplasmic reticulum"/>
    <property type="evidence" value="ECO:0007669"/>
    <property type="project" value="TreeGrafter"/>
</dbReference>
<proteinExistence type="predicted"/>
<keyword evidence="4" id="KW-1185">Reference proteome</keyword>
<dbReference type="AlphaFoldDB" id="A0A835IAF7"/>
<protein>
    <recommendedName>
        <fullName evidence="2">Endoplasmic reticulum vesicle transporter C-terminal domain-containing protein</fullName>
    </recommendedName>
</protein>
<gene>
    <name evidence="3" type="ORF">IFM89_018696</name>
</gene>
<evidence type="ECO:0000313" key="3">
    <source>
        <dbReference type="EMBL" id="KAF9614460.1"/>
    </source>
</evidence>
<evidence type="ECO:0000313" key="4">
    <source>
        <dbReference type="Proteomes" id="UP000631114"/>
    </source>
</evidence>
<name>A0A835IAF7_9MAGN</name>
<feature type="domain" description="Endoplasmic reticulum vesicle transporter C-terminal" evidence="2">
    <location>
        <begin position="116"/>
        <end position="182"/>
    </location>
</feature>
<dbReference type="GO" id="GO:0030134">
    <property type="term" value="C:COPII-coated ER to Golgi transport vesicle"/>
    <property type="evidence" value="ECO:0007669"/>
    <property type="project" value="TreeGrafter"/>
</dbReference>
<evidence type="ECO:0000256" key="1">
    <source>
        <dbReference type="SAM" id="MobiDB-lite"/>
    </source>
</evidence>
<dbReference type="EMBL" id="JADFTS010000003">
    <property type="protein sequence ID" value="KAF9614460.1"/>
    <property type="molecule type" value="Genomic_DNA"/>
</dbReference>
<organism evidence="3 4">
    <name type="scientific">Coptis chinensis</name>
    <dbReference type="NCBI Taxonomy" id="261450"/>
    <lineage>
        <taxon>Eukaryota</taxon>
        <taxon>Viridiplantae</taxon>
        <taxon>Streptophyta</taxon>
        <taxon>Embryophyta</taxon>
        <taxon>Tracheophyta</taxon>
        <taxon>Spermatophyta</taxon>
        <taxon>Magnoliopsida</taxon>
        <taxon>Ranunculales</taxon>
        <taxon>Ranunculaceae</taxon>
        <taxon>Coptidoideae</taxon>
        <taxon>Coptis</taxon>
    </lineage>
</organism>
<comment type="caution">
    <text evidence="3">The sequence shown here is derived from an EMBL/GenBank/DDBJ whole genome shotgun (WGS) entry which is preliminary data.</text>
</comment>
<dbReference type="InterPro" id="IPR012936">
    <property type="entry name" value="Erv_C"/>
</dbReference>
<feature type="non-terminal residue" evidence="3">
    <location>
        <position position="309"/>
    </location>
</feature>
<dbReference type="OrthoDB" id="270930at2759"/>
<accession>A0A835IAF7</accession>